<organism evidence="1 2">
    <name type="scientific">Penicillium solitum</name>
    <dbReference type="NCBI Taxonomy" id="60172"/>
    <lineage>
        <taxon>Eukaryota</taxon>
        <taxon>Fungi</taxon>
        <taxon>Dikarya</taxon>
        <taxon>Ascomycota</taxon>
        <taxon>Pezizomycotina</taxon>
        <taxon>Eurotiomycetes</taxon>
        <taxon>Eurotiomycetidae</taxon>
        <taxon>Eurotiales</taxon>
        <taxon>Aspergillaceae</taxon>
        <taxon>Penicillium</taxon>
    </lineage>
</organism>
<protein>
    <submittedName>
        <fullName evidence="1">Uncharacterized protein</fullName>
    </submittedName>
</protein>
<evidence type="ECO:0000313" key="1">
    <source>
        <dbReference type="EMBL" id="OQD83662.1"/>
    </source>
</evidence>
<evidence type="ECO:0000313" key="2">
    <source>
        <dbReference type="Proteomes" id="UP000191612"/>
    </source>
</evidence>
<sequence>MPFSAQKLEDRISSALKAYHEK</sequence>
<accession>A0A1V6Q467</accession>
<comment type="caution">
    <text evidence="1">The sequence shown here is derived from an EMBL/GenBank/DDBJ whole genome shotgun (WGS) entry which is preliminary data.</text>
</comment>
<dbReference type="AlphaFoldDB" id="A0A1V6Q467"/>
<proteinExistence type="predicted"/>
<gene>
    <name evidence="1" type="ORF">PENSOL_c141G01678</name>
</gene>
<reference evidence="2" key="1">
    <citation type="journal article" date="2017" name="Nat. Microbiol.">
        <title>Global analysis of biosynthetic gene clusters reveals vast potential of secondary metabolite production in Penicillium species.</title>
        <authorList>
            <person name="Nielsen J.C."/>
            <person name="Grijseels S."/>
            <person name="Prigent S."/>
            <person name="Ji B."/>
            <person name="Dainat J."/>
            <person name="Nielsen K.F."/>
            <person name="Frisvad J.C."/>
            <person name="Workman M."/>
            <person name="Nielsen J."/>
        </authorList>
    </citation>
    <scope>NUCLEOTIDE SEQUENCE [LARGE SCALE GENOMIC DNA]</scope>
    <source>
        <strain evidence="2">IBT 29525</strain>
    </source>
</reference>
<keyword evidence="2" id="KW-1185">Reference proteome</keyword>
<dbReference type="EMBL" id="MDYO01000140">
    <property type="protein sequence ID" value="OQD83662.1"/>
    <property type="molecule type" value="Genomic_DNA"/>
</dbReference>
<name>A0A1V6Q467_9EURO</name>
<dbReference type="Proteomes" id="UP000191612">
    <property type="component" value="Unassembled WGS sequence"/>
</dbReference>